<dbReference type="Proteomes" id="UP000536624">
    <property type="component" value="Unassembled WGS sequence"/>
</dbReference>
<evidence type="ECO:0000256" key="6">
    <source>
        <dbReference type="ARBA" id="ARBA00023157"/>
    </source>
</evidence>
<keyword evidence="4 10" id="KW-0418">Kinase</keyword>
<dbReference type="GO" id="GO:0004370">
    <property type="term" value="F:glycerol kinase activity"/>
    <property type="evidence" value="ECO:0007669"/>
    <property type="project" value="TreeGrafter"/>
</dbReference>
<comment type="similarity">
    <text evidence="1">Belongs to the FGGY kinase family.</text>
</comment>
<dbReference type="CDD" id="cd07771">
    <property type="entry name" value="ASKHA_NBD_FGGY_RhaB-like"/>
    <property type="match status" value="1"/>
</dbReference>
<dbReference type="Pfam" id="PF00370">
    <property type="entry name" value="FGGY_N"/>
    <property type="match status" value="1"/>
</dbReference>
<sequence length="513" mass="53995">MPTTEHRFAAVDLGASSGRVIVGEVGPDRLTLHEAHRFPNRPTRVLGTLHWNILSLYQGVLEGLNAAAAHTTNNRLTSIGIDTWAVDYGLLAADGTLLANPVHYRDTRTTGAAERVAASLPPRALYAATGIQHLPFNTIYQLMAAQGTPARTAAHRLLLIPDLISYWLTGELGTELTNASTTQLIDPRTRGWATPVAAALGIDLSLFPPLRHPGDPAGTLRPEVLAETGLAGPVPVTAVGSHDTASAVVGVPATTPDFAYIATGTWSLAGLELDAPVLTEASRAANFTNELGVDGTVRYLRNIMGLWMLQECVRTWNAEHTRGAGTDLTALLQEAARATPLRSVVDAGDPAFIAPDHMPDRIADACRRTGQPVPRTPAETTRCVLDSLALAHRRAIEDAARLSGRTVRTVHIVGGGVHNTLLCQLTADACGLPVVAGPAEAAALGNVLVQARTAGAITGGLTDLRALLHSTQPLRQYEPTGDHSAWDRAAARLGDAQVTGAATGQGDEEEPCA</sequence>
<evidence type="ECO:0000256" key="4">
    <source>
        <dbReference type="ARBA" id="ARBA00022777"/>
    </source>
</evidence>
<feature type="domain" description="Carbohydrate kinase FGGY C-terminal" evidence="9">
    <location>
        <begin position="259"/>
        <end position="453"/>
    </location>
</feature>
<dbReference type="GO" id="GO:0006071">
    <property type="term" value="P:glycerol metabolic process"/>
    <property type="evidence" value="ECO:0007669"/>
    <property type="project" value="TreeGrafter"/>
</dbReference>
<dbReference type="GO" id="GO:0005524">
    <property type="term" value="F:ATP binding"/>
    <property type="evidence" value="ECO:0007669"/>
    <property type="project" value="UniProtKB-KW"/>
</dbReference>
<protein>
    <submittedName>
        <fullName evidence="10">Carbohydrate kinase</fullName>
    </submittedName>
</protein>
<dbReference type="GO" id="GO:0005829">
    <property type="term" value="C:cytosol"/>
    <property type="evidence" value="ECO:0007669"/>
    <property type="project" value="TreeGrafter"/>
</dbReference>
<dbReference type="EMBL" id="JAALLH010000002">
    <property type="protein sequence ID" value="NIY69944.1"/>
    <property type="molecule type" value="Genomic_DNA"/>
</dbReference>
<keyword evidence="7" id="KW-0684">Rhamnose metabolism</keyword>
<evidence type="ECO:0000313" key="11">
    <source>
        <dbReference type="Proteomes" id="UP000536624"/>
    </source>
</evidence>
<evidence type="ECO:0000256" key="5">
    <source>
        <dbReference type="ARBA" id="ARBA00022840"/>
    </source>
</evidence>
<reference evidence="10 11" key="1">
    <citation type="submission" date="2020-02" db="EMBL/GenBank/DDBJ databases">
        <title>Streptomyces malaysiensis DSM14702 (JHCC583434, PFL_A843) Genome sequencing and assembly.</title>
        <authorList>
            <person name="Samborskyy M."/>
        </authorList>
    </citation>
    <scope>NUCLEOTIDE SEQUENCE [LARGE SCALE GENOMIC DNA]</scope>
    <source>
        <strain evidence="10 11">DSM 14702</strain>
    </source>
</reference>
<keyword evidence="3" id="KW-0547">Nucleotide-binding</keyword>
<dbReference type="AlphaFoldDB" id="A0A7X5XB22"/>
<dbReference type="Pfam" id="PF02782">
    <property type="entry name" value="FGGY_C"/>
    <property type="match status" value="1"/>
</dbReference>
<dbReference type="SUPFAM" id="SSF53067">
    <property type="entry name" value="Actin-like ATPase domain"/>
    <property type="match status" value="2"/>
</dbReference>
<dbReference type="RefSeq" id="WP_167504986.1">
    <property type="nucleotide sequence ID" value="NZ_JAALLH010000002.1"/>
</dbReference>
<evidence type="ECO:0000259" key="9">
    <source>
        <dbReference type="Pfam" id="PF02782"/>
    </source>
</evidence>
<organism evidence="10 11">
    <name type="scientific">Streptomyces malaysiensis</name>
    <dbReference type="NCBI Taxonomy" id="92644"/>
    <lineage>
        <taxon>Bacteria</taxon>
        <taxon>Bacillati</taxon>
        <taxon>Actinomycetota</taxon>
        <taxon>Actinomycetes</taxon>
        <taxon>Kitasatosporales</taxon>
        <taxon>Streptomycetaceae</taxon>
        <taxon>Streptomyces</taxon>
        <taxon>Streptomyces violaceusniger group</taxon>
    </lineage>
</organism>
<keyword evidence="2" id="KW-0808">Transferase</keyword>
<proteinExistence type="inferred from homology"/>
<evidence type="ECO:0000256" key="2">
    <source>
        <dbReference type="ARBA" id="ARBA00022679"/>
    </source>
</evidence>
<dbReference type="GO" id="GO:0008993">
    <property type="term" value="F:rhamnulokinase activity"/>
    <property type="evidence" value="ECO:0007669"/>
    <property type="project" value="InterPro"/>
</dbReference>
<dbReference type="Gene3D" id="3.30.420.40">
    <property type="match status" value="2"/>
</dbReference>
<name>A0A7X5XB22_STRMQ</name>
<evidence type="ECO:0000256" key="7">
    <source>
        <dbReference type="ARBA" id="ARBA00023308"/>
    </source>
</evidence>
<gene>
    <name evidence="10" type="ORF">SMALB_8075</name>
</gene>
<dbReference type="InterPro" id="IPR018485">
    <property type="entry name" value="FGGY_C"/>
</dbReference>
<comment type="caution">
    <text evidence="10">The sequence shown here is derived from an EMBL/GenBank/DDBJ whole genome shotgun (WGS) entry which is preliminary data.</text>
</comment>
<dbReference type="PANTHER" id="PTHR10196">
    <property type="entry name" value="SUGAR KINASE"/>
    <property type="match status" value="1"/>
</dbReference>
<dbReference type="PANTHER" id="PTHR10196:SF93">
    <property type="entry name" value="L-RHAMNULOKINASE"/>
    <property type="match status" value="1"/>
</dbReference>
<keyword evidence="6" id="KW-1015">Disulfide bond</keyword>
<dbReference type="InterPro" id="IPR013449">
    <property type="entry name" value="Rhamnulokinase"/>
</dbReference>
<feature type="domain" description="Carbohydrate kinase FGGY N-terminal" evidence="8">
    <location>
        <begin position="10"/>
        <end position="250"/>
    </location>
</feature>
<evidence type="ECO:0000259" key="8">
    <source>
        <dbReference type="Pfam" id="PF00370"/>
    </source>
</evidence>
<evidence type="ECO:0000313" key="10">
    <source>
        <dbReference type="EMBL" id="NIY69944.1"/>
    </source>
</evidence>
<dbReference type="InterPro" id="IPR043129">
    <property type="entry name" value="ATPase_NBD"/>
</dbReference>
<keyword evidence="5" id="KW-0067">ATP-binding</keyword>
<evidence type="ECO:0000256" key="1">
    <source>
        <dbReference type="ARBA" id="ARBA00009156"/>
    </source>
</evidence>
<accession>A0A7X5XB22</accession>
<dbReference type="GO" id="GO:0019301">
    <property type="term" value="P:rhamnose catabolic process"/>
    <property type="evidence" value="ECO:0007669"/>
    <property type="project" value="InterPro"/>
</dbReference>
<dbReference type="InterPro" id="IPR018484">
    <property type="entry name" value="FGGY_N"/>
</dbReference>
<evidence type="ECO:0000256" key="3">
    <source>
        <dbReference type="ARBA" id="ARBA00022741"/>
    </source>
</evidence>